<accession>L7LUV2</accession>
<feature type="compositionally biased region" description="Low complexity" evidence="2">
    <location>
        <begin position="453"/>
        <end position="462"/>
    </location>
</feature>
<name>L7LUV2_RHIPC</name>
<feature type="compositionally biased region" description="Basic and acidic residues" evidence="2">
    <location>
        <begin position="319"/>
        <end position="344"/>
    </location>
</feature>
<feature type="region of interest" description="Disordered" evidence="2">
    <location>
        <begin position="1455"/>
        <end position="1478"/>
    </location>
</feature>
<sequence length="1760" mass="185204">MASSCDNVIEDRVKRCANRENPTSEPSLERTDDADPSGGSHLKKREQHSCRNLPGLPPSEAYGTDLATDSSPSENDDETDTVAPHASECDMESAQGTEPVPQTMPSADLPPVPQTAEVASPVAAAIPKTLQAIKVCEVRLNGTTVMQPSILPCKDTAALSNGCTMLTVPQPTPTPGPPSVAVPAAAASAVASPPAPLPQQAPPPQPTPTPGPPSTAVPAAAVSAVAPPPAPLPQQAPPSTCSFAPCPPTSEPTSAAVTPKVKKDGEKKKRSTKSSNSSKSSSKSHPSNGGEAAAKSEKSRKKSDSSDRKERRKKHKHQKDGEMHGSKCSSKEGRKHTEPPDKKLKILSNMTAKSSGHSSSKKDQLPHKTKPPPPPAPPPVALPSITTNVAPHPHSHLQPPLSTPSSSTPSSSSLTVSPVKSSSSGSMCSRCKRKCASQRNVGIQCKKERHSSGHSTSSSASLGPPSVVVGAWSLVPRMPASLEFGHMRLGRFVRREVHPNGGGEVLHLYWDEICHLEPTDMMRLAKDFLKETFYEDPPGVARYVMGIVHGAAHGMPDFVDYFAEHHPNLVVKCGVLGRHSDIETTSMVKFQEMVARTYSSGTYRAGPLHQMSLVGTVHEEVGGFFPEFLTILEKCPFLYLTMPWGPLSQVQMESPQESNDGPILWVRPGEQLVPTAELLTRSPNKRNSVSGSGARRRDELRKLQYLPRASEPREMLFEDRTKCHADHVGQGFDRLTTAAVGVLKAVRCNTGGETNRITKDVVAFHAGDFNQLVEKLQLDLHEPPVSQCVQWVEDAKLNQLRREGIRYSRISLCDNDIYFLPRNIVHQFRTVTAVASVAWHVRLRQYYPQERTPPPTAAPQSPEEATVKKEVKAEDSKPRKREADSKPPKEPSVKKIKLEPGKAPSGERKPEETAAQSLLSSSSSSTPKKHSGDKHKSHKEKKEKVKELDFKTSSHELKAQQPQKVHSSSTHGPKPQLPKAPAIKEQLEVKVETAPEQALVLSDNGDGQIKVEPVVKIKAEPVENDATVGACENNTRALTSPSAPCEPPATSSTETPHISVTTPVRTVEVSSVAASSLGTSTVVTASPSSPKTSPVLASTKTGNSTVEMSLPLVKNATAVSTPASCLKNDSTVLTVVTLNDKANCVTSTEAATKVCSSLATSALKTSSAVTSTVISKNSSTTTASTASLKNYSLTMAAALSTKSNSVASAASSKGLSTGASVASSKNTSTASTAVTSKSNTIAGNPVSTKNNTVSSTRCSTVMSVAPSKSISKITSTISMTSCTGSPSLAANIAASVSKTDAVASVVALSSPKASCITTASSSLTNKSSSSSTAATLTSRSSSSAGVSHHSPKSSHVVNASAVSTSKSSLVNTAATKGSSSSVAVSIHATSKAGSSVTTAVHHATPKGGSLTSSSFSRIGSTISTVMHSAPKSSPIVTSSVAISPLELLLPLTTATTTPKTSSPAVSSTSSGSKVVSTSLATRPVSSLLTSNVQRPTMVTSTPLPPSRIPPTAMSRSVPTCHRSGTPPLPRPMPPTSLPSCIVRTTMAPHIPVAHMRMAPPSVSLASTVAPIGRYDDFTRHLGHSSSPMYRDMTKPPASLLSPSLPPIAAPVMVPSTMAPVTPQLLAPAVMPHPTIVGRFGEVPAAYLPSMAHPPPHYDAAAMNYLAMPSGAPVAFSVAPTFPVPPQMGMPTYCQQVAQPPPVPAAAPEPEQATFDEYDDPGTPLMDEEPLHESPTPPPYDCHQPLRAEDCSKVVRTLDLR</sequence>
<feature type="compositionally biased region" description="Polar residues" evidence="2">
    <location>
        <begin position="960"/>
        <end position="971"/>
    </location>
</feature>
<feature type="compositionally biased region" description="Basic and acidic residues" evidence="2">
    <location>
        <begin position="294"/>
        <end position="309"/>
    </location>
</feature>
<feature type="region of interest" description="Disordered" evidence="2">
    <location>
        <begin position="1394"/>
        <end position="1413"/>
    </location>
</feature>
<feature type="compositionally biased region" description="Low complexity" evidence="2">
    <location>
        <begin position="273"/>
        <end position="284"/>
    </location>
</feature>
<feature type="compositionally biased region" description="Low complexity" evidence="2">
    <location>
        <begin position="396"/>
        <end position="426"/>
    </location>
</feature>
<feature type="compositionally biased region" description="Low complexity" evidence="2">
    <location>
        <begin position="1340"/>
        <end position="1357"/>
    </location>
</feature>
<reference evidence="3" key="1">
    <citation type="submission" date="2012-11" db="EMBL/GenBank/DDBJ databases">
        <authorList>
            <person name="Lucero-Rivera Y.E."/>
            <person name="Tovar-Ramirez D."/>
        </authorList>
    </citation>
    <scope>NUCLEOTIDE SEQUENCE</scope>
    <source>
        <tissue evidence="3">Salivary gland</tissue>
    </source>
</reference>
<evidence type="ECO:0000313" key="3">
    <source>
        <dbReference type="EMBL" id="JAA55565.1"/>
    </source>
</evidence>
<dbReference type="PANTHER" id="PTHR13354">
    <property type="entry name" value="ROUND SPERMATID BASIC PROTEIN 1"/>
    <property type="match status" value="1"/>
</dbReference>
<feature type="compositionally biased region" description="Pro residues" evidence="2">
    <location>
        <begin position="170"/>
        <end position="180"/>
    </location>
</feature>
<dbReference type="EMBL" id="GACK01009469">
    <property type="protein sequence ID" value="JAA55565.1"/>
    <property type="molecule type" value="mRNA"/>
</dbReference>
<feature type="compositionally biased region" description="Polar residues" evidence="2">
    <location>
        <begin position="1241"/>
        <end position="1258"/>
    </location>
</feature>
<feature type="compositionally biased region" description="Pro residues" evidence="2">
    <location>
        <begin position="371"/>
        <end position="381"/>
    </location>
</feature>
<feature type="region of interest" description="Disordered" evidence="2">
    <location>
        <begin position="1340"/>
        <end position="1359"/>
    </location>
</feature>
<feature type="region of interest" description="Disordered" evidence="2">
    <location>
        <begin position="1239"/>
        <end position="1258"/>
    </location>
</feature>
<evidence type="ECO:0008006" key="4">
    <source>
        <dbReference type="Google" id="ProtNLM"/>
    </source>
</evidence>
<feature type="region of interest" description="Disordered" evidence="2">
    <location>
        <begin position="1035"/>
        <end position="1056"/>
    </location>
</feature>
<organism evidence="3">
    <name type="scientific">Rhipicephalus pulchellus</name>
    <name type="common">Yellow backed tick</name>
    <name type="synonym">Dermacentor pulchellus</name>
    <dbReference type="NCBI Taxonomy" id="72859"/>
    <lineage>
        <taxon>Eukaryota</taxon>
        <taxon>Metazoa</taxon>
        <taxon>Ecdysozoa</taxon>
        <taxon>Arthropoda</taxon>
        <taxon>Chelicerata</taxon>
        <taxon>Arachnida</taxon>
        <taxon>Acari</taxon>
        <taxon>Parasitiformes</taxon>
        <taxon>Ixodida</taxon>
        <taxon>Ixodoidea</taxon>
        <taxon>Ixodidae</taxon>
        <taxon>Rhipicephalinae</taxon>
        <taxon>Rhipicephalus</taxon>
        <taxon>Rhipicephalus</taxon>
    </lineage>
</organism>
<dbReference type="PANTHER" id="PTHR13354:SF11">
    <property type="entry name" value="LYSINE-SPECIFIC DEMETHYLASE 9"/>
    <property type="match status" value="1"/>
</dbReference>
<feature type="compositionally biased region" description="Polar residues" evidence="2">
    <location>
        <begin position="348"/>
        <end position="358"/>
    </location>
</feature>
<feature type="compositionally biased region" description="Basic and acidic residues" evidence="2">
    <location>
        <begin position="940"/>
        <end position="958"/>
    </location>
</feature>
<evidence type="ECO:0000256" key="1">
    <source>
        <dbReference type="ARBA" id="ARBA00010560"/>
    </source>
</evidence>
<feature type="region of interest" description="Disordered" evidence="2">
    <location>
        <begin position="849"/>
        <end position="979"/>
    </location>
</feature>
<feature type="region of interest" description="Disordered" evidence="2">
    <location>
        <begin position="169"/>
        <end position="462"/>
    </location>
</feature>
<feature type="compositionally biased region" description="Pro residues" evidence="2">
    <location>
        <begin position="226"/>
        <end position="236"/>
    </location>
</feature>
<feature type="compositionally biased region" description="Pro residues" evidence="2">
    <location>
        <begin position="193"/>
        <end position="215"/>
    </location>
</feature>
<feature type="compositionally biased region" description="Low complexity" evidence="2">
    <location>
        <begin position="181"/>
        <end position="192"/>
    </location>
</feature>
<feature type="region of interest" description="Disordered" evidence="2">
    <location>
        <begin position="1496"/>
        <end position="1535"/>
    </location>
</feature>
<proteinExistence type="evidence at transcript level"/>
<feature type="region of interest" description="Disordered" evidence="2">
    <location>
        <begin position="1696"/>
        <end position="1744"/>
    </location>
</feature>
<dbReference type="InterPro" id="IPR026306">
    <property type="entry name" value="RSBN1/Dpy-2/CEP530"/>
</dbReference>
<dbReference type="GO" id="GO:0005634">
    <property type="term" value="C:nucleus"/>
    <property type="evidence" value="ECO:0007669"/>
    <property type="project" value="InterPro"/>
</dbReference>
<feature type="compositionally biased region" description="Basic and acidic residues" evidence="2">
    <location>
        <begin position="865"/>
        <end position="912"/>
    </location>
</feature>
<feature type="compositionally biased region" description="Acidic residues" evidence="2">
    <location>
        <begin position="1713"/>
        <end position="1729"/>
    </location>
</feature>
<feature type="compositionally biased region" description="Basic residues" evidence="2">
    <location>
        <begin position="927"/>
        <end position="939"/>
    </location>
</feature>
<feature type="region of interest" description="Disordered" evidence="2">
    <location>
        <begin position="1"/>
        <end position="113"/>
    </location>
</feature>
<feature type="compositionally biased region" description="Low complexity" evidence="2">
    <location>
        <begin position="216"/>
        <end position="225"/>
    </location>
</feature>
<reference evidence="3" key="2">
    <citation type="journal article" date="2015" name="J. Proteomics">
        <title>Sexual differences in the sialomes of the zebra tick, Rhipicephalus pulchellus.</title>
        <authorList>
            <person name="Tan A.W."/>
            <person name="Francischetti I.M."/>
            <person name="Slovak M."/>
            <person name="Kini R.M."/>
            <person name="Ribeiro J.M."/>
        </authorList>
    </citation>
    <scope>NUCLEOTIDE SEQUENCE</scope>
    <source>
        <tissue evidence="3">Salivary gland</tissue>
    </source>
</reference>
<feature type="compositionally biased region" description="Basic and acidic residues" evidence="2">
    <location>
        <begin position="9"/>
        <end position="18"/>
    </location>
</feature>
<comment type="similarity">
    <text evidence="1">Belongs to the round spermatid basic protein 1 family.</text>
</comment>
<evidence type="ECO:0000256" key="2">
    <source>
        <dbReference type="SAM" id="MobiDB-lite"/>
    </source>
</evidence>
<feature type="compositionally biased region" description="Pro residues" evidence="2">
    <location>
        <begin position="1526"/>
        <end position="1535"/>
    </location>
</feature>
<protein>
    <recommendedName>
        <fullName evidence="4">Round spermatid basic protein 1-like protein</fullName>
    </recommendedName>
</protein>